<evidence type="ECO:0008006" key="4">
    <source>
        <dbReference type="Google" id="ProtNLM"/>
    </source>
</evidence>
<feature type="transmembrane region" description="Helical" evidence="1">
    <location>
        <begin position="319"/>
        <end position="338"/>
    </location>
</feature>
<feature type="transmembrane region" description="Helical" evidence="1">
    <location>
        <begin position="145"/>
        <end position="161"/>
    </location>
</feature>
<feature type="transmembrane region" description="Helical" evidence="1">
    <location>
        <begin position="376"/>
        <end position="394"/>
    </location>
</feature>
<dbReference type="Proteomes" id="UP000177913">
    <property type="component" value="Unassembled WGS sequence"/>
</dbReference>
<comment type="caution">
    <text evidence="2">The sequence shown here is derived from an EMBL/GenBank/DDBJ whole genome shotgun (WGS) entry which is preliminary data.</text>
</comment>
<feature type="transmembrane region" description="Helical" evidence="1">
    <location>
        <begin position="7"/>
        <end position="26"/>
    </location>
</feature>
<dbReference type="AlphaFoldDB" id="A0A1F7GYP1"/>
<feature type="transmembrane region" description="Helical" evidence="1">
    <location>
        <begin position="181"/>
        <end position="204"/>
    </location>
</feature>
<feature type="transmembrane region" description="Helical" evidence="1">
    <location>
        <begin position="216"/>
        <end position="235"/>
    </location>
</feature>
<feature type="transmembrane region" description="Helical" evidence="1">
    <location>
        <begin position="115"/>
        <end position="133"/>
    </location>
</feature>
<evidence type="ECO:0000313" key="3">
    <source>
        <dbReference type="Proteomes" id="UP000177913"/>
    </source>
</evidence>
<evidence type="ECO:0000256" key="1">
    <source>
        <dbReference type="SAM" id="Phobius"/>
    </source>
</evidence>
<feature type="transmembrane region" description="Helical" evidence="1">
    <location>
        <begin position="344"/>
        <end position="364"/>
    </location>
</feature>
<feature type="transmembrane region" description="Helical" evidence="1">
    <location>
        <begin position="296"/>
        <end position="314"/>
    </location>
</feature>
<proteinExistence type="predicted"/>
<keyword evidence="1" id="KW-0472">Membrane</keyword>
<protein>
    <recommendedName>
        <fullName evidence="4">Glycosyltransferase RgtA/B/C/D-like domain-containing protein</fullName>
    </recommendedName>
</protein>
<evidence type="ECO:0000313" key="2">
    <source>
        <dbReference type="EMBL" id="OGK24051.1"/>
    </source>
</evidence>
<reference evidence="2 3" key="1">
    <citation type="journal article" date="2016" name="Nat. Commun.">
        <title>Thousands of microbial genomes shed light on interconnected biogeochemical processes in an aquifer system.</title>
        <authorList>
            <person name="Anantharaman K."/>
            <person name="Brown C.T."/>
            <person name="Hug L.A."/>
            <person name="Sharon I."/>
            <person name="Castelle C.J."/>
            <person name="Probst A.J."/>
            <person name="Thomas B.C."/>
            <person name="Singh A."/>
            <person name="Wilkins M.J."/>
            <person name="Karaoz U."/>
            <person name="Brodie E.L."/>
            <person name="Williams K.H."/>
            <person name="Hubbard S.S."/>
            <person name="Banfield J.F."/>
        </authorList>
    </citation>
    <scope>NUCLEOTIDE SEQUENCE [LARGE SCALE GENOMIC DNA]</scope>
</reference>
<keyword evidence="1" id="KW-1133">Transmembrane helix</keyword>
<sequence length="522" mass="61035">MNKRFKFTFEVVCIFVMIVLLFAVRWNQLTKRFEKVEWDEISWVMTSLFNKHDISAQEKGLDYLNDDMARSFPTGIKINQLGFLIFGTDIYSARKILALLNILSMLTFYLLCRRFYNSIVSFCITILYSFSTYKMATARIAVEPAYGDLFLYIFIALILLISDKNNKWLNYAYSSLSVLGIVLGTFSYSLSFFFPILGLILIFFQLVKTNLKLKEKLIIILLFITPLLMISSKWINNIRLEESRKEYGLGNMIFDFENKRFVSENFRTNVYVIYKNLFKTFAFRSADMVASYEGTIVSSPIVYLAIAGLLLSLFKIKKYYPLQIWLGMSLGSILFFGFLAARMWINTLGVFFIFSGITVQGLLNLKEIKSNKFTPLFLYFFLVFIAYINLYTFYNVARGNPSFSPRIGEVVKFSSEFKQNLTKDVVFISDSEFIRFNIYPTTTFYYLAGHPGEKNRIKYMTKEEMGVFSYEDFLGSAQFKIDKYKYLVVDNNFESEISSLIENNLGRKIKKKRYYYFSLLEV</sequence>
<dbReference type="EMBL" id="MFZO01000039">
    <property type="protein sequence ID" value="OGK24051.1"/>
    <property type="molecule type" value="Genomic_DNA"/>
</dbReference>
<keyword evidence="1" id="KW-0812">Transmembrane</keyword>
<accession>A0A1F7GYP1</accession>
<organism evidence="2 3">
    <name type="scientific">Candidatus Roizmanbacteria bacterium RIFCSPHIGHO2_02_FULL_38_11</name>
    <dbReference type="NCBI Taxonomy" id="1802039"/>
    <lineage>
        <taxon>Bacteria</taxon>
        <taxon>Candidatus Roizmaniibacteriota</taxon>
    </lineage>
</organism>
<name>A0A1F7GYP1_9BACT</name>
<gene>
    <name evidence="2" type="ORF">A3C25_05040</name>
</gene>